<proteinExistence type="predicted"/>
<protein>
    <submittedName>
        <fullName evidence="3">F-box protein At5g07610-like</fullName>
    </submittedName>
</protein>
<keyword evidence="2" id="KW-1185">Reference proteome</keyword>
<name>A0ABM0Z0C1_CAMSA</name>
<dbReference type="InterPro" id="IPR050796">
    <property type="entry name" value="SCF_F-box_component"/>
</dbReference>
<organism evidence="2 3">
    <name type="scientific">Camelina sativa</name>
    <name type="common">False flax</name>
    <name type="synonym">Myagrum sativum</name>
    <dbReference type="NCBI Taxonomy" id="90675"/>
    <lineage>
        <taxon>Eukaryota</taxon>
        <taxon>Viridiplantae</taxon>
        <taxon>Streptophyta</taxon>
        <taxon>Embryophyta</taxon>
        <taxon>Tracheophyta</taxon>
        <taxon>Spermatophyta</taxon>
        <taxon>Magnoliopsida</taxon>
        <taxon>eudicotyledons</taxon>
        <taxon>Gunneridae</taxon>
        <taxon>Pentapetalae</taxon>
        <taxon>rosids</taxon>
        <taxon>malvids</taxon>
        <taxon>Brassicales</taxon>
        <taxon>Brassicaceae</taxon>
        <taxon>Camelineae</taxon>
        <taxon>Camelina</taxon>
    </lineage>
</organism>
<feature type="domain" description="F-box associated beta-propeller type 3" evidence="1">
    <location>
        <begin position="116"/>
        <end position="341"/>
    </location>
</feature>
<dbReference type="SUPFAM" id="SSF50965">
    <property type="entry name" value="Galactose oxidase, central domain"/>
    <property type="match status" value="1"/>
</dbReference>
<gene>
    <name evidence="3" type="primary">LOC104785185</name>
</gene>
<dbReference type="PANTHER" id="PTHR31672:SF13">
    <property type="entry name" value="F-BOX PROTEIN CPR30-LIKE"/>
    <property type="match status" value="1"/>
</dbReference>
<accession>A0ABM0Z0C1</accession>
<evidence type="ECO:0000313" key="3">
    <source>
        <dbReference type="RefSeq" id="XP_010508647.1"/>
    </source>
</evidence>
<dbReference type="SUPFAM" id="SSF81383">
    <property type="entry name" value="F-box domain"/>
    <property type="match status" value="1"/>
</dbReference>
<dbReference type="PANTHER" id="PTHR31672">
    <property type="entry name" value="BNACNNG10540D PROTEIN"/>
    <property type="match status" value="1"/>
</dbReference>
<dbReference type="RefSeq" id="XP_010508647.1">
    <property type="nucleotide sequence ID" value="XM_010510345.2"/>
</dbReference>
<evidence type="ECO:0000313" key="2">
    <source>
        <dbReference type="Proteomes" id="UP000694864"/>
    </source>
</evidence>
<dbReference type="Pfam" id="PF08268">
    <property type="entry name" value="FBA_3"/>
    <property type="match status" value="1"/>
</dbReference>
<dbReference type="GeneID" id="104785185"/>
<dbReference type="InterPro" id="IPR036047">
    <property type="entry name" value="F-box-like_dom_sf"/>
</dbReference>
<dbReference type="Proteomes" id="UP000694864">
    <property type="component" value="Chromosome 5"/>
</dbReference>
<reference evidence="3" key="2">
    <citation type="submission" date="2025-08" db="UniProtKB">
        <authorList>
            <consortium name="RefSeq"/>
        </authorList>
    </citation>
    <scope>IDENTIFICATION</scope>
    <source>
        <tissue evidence="3">Leaf</tissue>
    </source>
</reference>
<dbReference type="InterPro" id="IPR013187">
    <property type="entry name" value="F-box-assoc_dom_typ3"/>
</dbReference>
<sequence>MVLTCAQRIKRMRLEKQPLELSRAEKTDTWKVVDVEDLFMAILSRVSAKSLLSFKTLSKHWYGSLGTKYFYELQLEQSRKNPTFIVCPAMEAAMKLYLMDAKSFNRSLLNTIDPSQRSHEDFMYMISSFNGLICCVNLFCDEDVESKFCDLQIWICNPCTRETLLLPQGRPSFDFVPSVGVAYGSDISDYRIFRIFCVGKKIPEERRGVMGYCFRDGRIIPEYRYALAYECEVYSSSNGSWQNIGSVPCVPMRSGLSPFRTAHIFVGGKIYWLVSLDEPGEILSVDLEGRFQVLNLPEYEDVINEEDKITEATYLIIFQGSLGLLVLHPGKMDIWVLKDNWVLEFRIDTPIRDEELVCSVTVLKNKIICVTETHWRIYDVETKIWRKRRGPRTGFWNPAVFPFTESILPCNGGVGL</sequence>
<evidence type="ECO:0000259" key="1">
    <source>
        <dbReference type="Pfam" id="PF08268"/>
    </source>
</evidence>
<dbReference type="InterPro" id="IPR017451">
    <property type="entry name" value="F-box-assoc_interact_dom"/>
</dbReference>
<dbReference type="InterPro" id="IPR011043">
    <property type="entry name" value="Gal_Oxase/kelch_b-propeller"/>
</dbReference>
<dbReference type="NCBIfam" id="TIGR01640">
    <property type="entry name" value="F_box_assoc_1"/>
    <property type="match status" value="1"/>
</dbReference>
<reference evidence="2" key="1">
    <citation type="journal article" date="2014" name="Nat. Commun.">
        <title>The emerging biofuel crop Camelina sativa retains a highly undifferentiated hexaploid genome structure.</title>
        <authorList>
            <person name="Kagale S."/>
            <person name="Koh C."/>
            <person name="Nixon J."/>
            <person name="Bollina V."/>
            <person name="Clarke W.E."/>
            <person name="Tuteja R."/>
            <person name="Spillane C."/>
            <person name="Robinson S.J."/>
            <person name="Links M.G."/>
            <person name="Clarke C."/>
            <person name="Higgins E.E."/>
            <person name="Huebert T."/>
            <person name="Sharpe A.G."/>
            <person name="Parkin I.A."/>
        </authorList>
    </citation>
    <scope>NUCLEOTIDE SEQUENCE [LARGE SCALE GENOMIC DNA]</scope>
    <source>
        <strain evidence="2">cv. DH55</strain>
    </source>
</reference>